<reference evidence="2 3" key="1">
    <citation type="submission" date="2018-10" db="EMBL/GenBank/DDBJ databases">
        <title>An outbreak of IMP-63 producing strain in France.</title>
        <authorList>
            <person name="Bour M."/>
            <person name="Liapis E."/>
            <person name="Plesiat P."/>
        </authorList>
    </citation>
    <scope>NUCLEOTIDE SEQUENCE [LARGE SCALE GENOMIC DNA]</scope>
    <source>
        <strain evidence="2 3">12917</strain>
    </source>
</reference>
<dbReference type="PANTHER" id="PTHR13696:SF99">
    <property type="entry name" value="COBYRINIC ACID AC-DIAMIDE SYNTHASE"/>
    <property type="match status" value="1"/>
</dbReference>
<evidence type="ECO:0000313" key="2">
    <source>
        <dbReference type="EMBL" id="RNF81998.1"/>
    </source>
</evidence>
<organism evidence="2 3">
    <name type="scientific">Pseudomonas putida</name>
    <name type="common">Arthrobacter siderocapsulatus</name>
    <dbReference type="NCBI Taxonomy" id="303"/>
    <lineage>
        <taxon>Bacteria</taxon>
        <taxon>Pseudomonadati</taxon>
        <taxon>Pseudomonadota</taxon>
        <taxon>Gammaproteobacteria</taxon>
        <taxon>Pseudomonadales</taxon>
        <taxon>Pseudomonadaceae</taxon>
        <taxon>Pseudomonas</taxon>
    </lineage>
</organism>
<protein>
    <submittedName>
        <fullName evidence="2">ParA family protein</fullName>
    </submittedName>
</protein>
<dbReference type="RefSeq" id="WP_123085503.1">
    <property type="nucleotide sequence ID" value="NZ_JANHLO010000018.1"/>
</dbReference>
<dbReference type="CDD" id="cd02042">
    <property type="entry name" value="ParAB_family"/>
    <property type="match status" value="1"/>
</dbReference>
<gene>
    <name evidence="2" type="ORF">EFK07_25440</name>
</gene>
<proteinExistence type="predicted"/>
<dbReference type="InterPro" id="IPR027417">
    <property type="entry name" value="P-loop_NTPase"/>
</dbReference>
<accession>A0A3M8SKX2</accession>
<dbReference type="PANTHER" id="PTHR13696">
    <property type="entry name" value="P-LOOP CONTAINING NUCLEOSIDE TRIPHOSPHATE HYDROLASE"/>
    <property type="match status" value="1"/>
</dbReference>
<comment type="caution">
    <text evidence="2">The sequence shown here is derived from an EMBL/GenBank/DDBJ whole genome shotgun (WGS) entry which is preliminary data.</text>
</comment>
<dbReference type="Proteomes" id="UP000278162">
    <property type="component" value="Unassembled WGS sequence"/>
</dbReference>
<evidence type="ECO:0000313" key="3">
    <source>
        <dbReference type="Proteomes" id="UP000278162"/>
    </source>
</evidence>
<dbReference type="InterPro" id="IPR050678">
    <property type="entry name" value="DNA_Partitioning_ATPase"/>
</dbReference>
<dbReference type="InterPro" id="IPR025669">
    <property type="entry name" value="AAA_dom"/>
</dbReference>
<dbReference type="AlphaFoldDB" id="A0A3M8SKX2"/>
<dbReference type="EMBL" id="RJAI01000075">
    <property type="protein sequence ID" value="RNF81998.1"/>
    <property type="molecule type" value="Genomic_DNA"/>
</dbReference>
<name>A0A3M8SKX2_PSEPU</name>
<evidence type="ECO:0000259" key="1">
    <source>
        <dbReference type="Pfam" id="PF13614"/>
    </source>
</evidence>
<dbReference type="SUPFAM" id="SSF52540">
    <property type="entry name" value="P-loop containing nucleoside triphosphate hydrolases"/>
    <property type="match status" value="1"/>
</dbReference>
<dbReference type="Gene3D" id="3.40.50.300">
    <property type="entry name" value="P-loop containing nucleotide triphosphate hydrolases"/>
    <property type="match status" value="1"/>
</dbReference>
<dbReference type="Pfam" id="PF13614">
    <property type="entry name" value="AAA_31"/>
    <property type="match status" value="1"/>
</dbReference>
<sequence>MAATVIKKKRKEPADVHVFTNQKGGVGKTTIDFHWLVYLAEQGYKVLGIDLDGQGNFSSRLAPQGREGGLRSAHLFQDSLPDLMPIKTEFGADLIYSLNGDTDLYSVEQMGLQVIRTFAGHIQRLGEEYDFIVIDTPPTNGVKMTAASVIADHIYVPVELAAFAVDGVISLIESFDKLTPILGTRIEPTGIICNKLNTRVKAHQESLAELREVVGKKILRTSLSIRGAIDTAVRQCKPVWALRTSGAERDAAKEMITLMEELAHMSGVKVKKAGAK</sequence>
<feature type="domain" description="AAA" evidence="1">
    <location>
        <begin position="18"/>
        <end position="179"/>
    </location>
</feature>